<dbReference type="Proteomes" id="UP000185770">
    <property type="component" value="Unassembled WGS sequence"/>
</dbReference>
<evidence type="ECO:0008006" key="3">
    <source>
        <dbReference type="Google" id="ProtNLM"/>
    </source>
</evidence>
<dbReference type="EMBL" id="MJAO01000001">
    <property type="protein sequence ID" value="OKB68696.1"/>
    <property type="molecule type" value="Genomic_DNA"/>
</dbReference>
<dbReference type="RefSeq" id="WP_073528765.1">
    <property type="nucleotide sequence ID" value="NZ_CAMKGH010000004.1"/>
</dbReference>
<reference evidence="1 2" key="1">
    <citation type="submission" date="2016-09" db="EMBL/GenBank/DDBJ databases">
        <title>Serratia marcescens MSU-97 and epiphytic antimycotic-producing bacteria.</title>
        <authorList>
            <person name="Matilla M.A."/>
        </authorList>
    </citation>
    <scope>NUCLEOTIDE SEQUENCE [LARGE SCALE GENOMIC DNA]</scope>
    <source>
        <strain evidence="1 2">MSU-97</strain>
    </source>
</reference>
<sequence>MPDFKERLAGMLLPSWMNRGEPAKLLRACRNFWLWVHGWLTWPLKQLDAATCAVPLLQVLAYQRDITRFNGEPLELFRKRVQYAFINARDAGSVAGFIAIFERLGVGYVEILERQPGIDWDVISVRVTDGQVASNPDLLMQVIRQYGRTCRRYRFEVINNSVLQLRAGWAGCEYVTYSAASAVASINNQHSATVASATLKG</sequence>
<evidence type="ECO:0000313" key="1">
    <source>
        <dbReference type="EMBL" id="OKB68696.1"/>
    </source>
</evidence>
<evidence type="ECO:0000313" key="2">
    <source>
        <dbReference type="Proteomes" id="UP000185770"/>
    </source>
</evidence>
<dbReference type="OrthoDB" id="5674874at2"/>
<dbReference type="Pfam" id="PF09684">
    <property type="entry name" value="Tail_P2_I"/>
    <property type="match status" value="1"/>
</dbReference>
<name>A0A1Q4P6D8_SERMA</name>
<organism evidence="1 2">
    <name type="scientific">Serratia marcescens</name>
    <dbReference type="NCBI Taxonomy" id="615"/>
    <lineage>
        <taxon>Bacteria</taxon>
        <taxon>Pseudomonadati</taxon>
        <taxon>Pseudomonadota</taxon>
        <taxon>Gammaproteobacteria</taxon>
        <taxon>Enterobacterales</taxon>
        <taxon>Yersiniaceae</taxon>
        <taxon>Serratia</taxon>
    </lineage>
</organism>
<gene>
    <name evidence="1" type="ORF">BHU62_01230</name>
</gene>
<accession>A0A1Q4P6D8</accession>
<dbReference type="InterPro" id="IPR006521">
    <property type="entry name" value="Tail_protein_I"/>
</dbReference>
<comment type="caution">
    <text evidence="1">The sequence shown here is derived from an EMBL/GenBank/DDBJ whole genome shotgun (WGS) entry which is preliminary data.</text>
</comment>
<proteinExistence type="predicted"/>
<dbReference type="AlphaFoldDB" id="A0A1Q4P6D8"/>
<protein>
    <recommendedName>
        <fullName evidence="3">Phage tail protein</fullName>
    </recommendedName>
</protein>